<feature type="chain" id="PRO_5043885235" description="FG-GAP repeat protein" evidence="1">
    <location>
        <begin position="22"/>
        <end position="296"/>
    </location>
</feature>
<geneLocation type="plasmid" evidence="2">
    <name>pDson05</name>
</geneLocation>
<organism evidence="2">
    <name type="scientific">Deinococcus sonorensis KR-87</name>
    <dbReference type="NCBI Taxonomy" id="694439"/>
    <lineage>
        <taxon>Bacteria</taxon>
        <taxon>Thermotogati</taxon>
        <taxon>Deinococcota</taxon>
        <taxon>Deinococci</taxon>
        <taxon>Deinococcales</taxon>
        <taxon>Deinococcaceae</taxon>
        <taxon>Deinococcus</taxon>
    </lineage>
</organism>
<gene>
    <name evidence="2" type="ORF">ABOD76_22260</name>
</gene>
<evidence type="ECO:0008006" key="3">
    <source>
        <dbReference type="Google" id="ProtNLM"/>
    </source>
</evidence>
<reference evidence="2" key="1">
    <citation type="submission" date="2024-06" db="EMBL/GenBank/DDBJ databases">
        <title>Draft Genome Sequence of Deinococcus sonorensis Type Strain KR-87, a Biofilm Producing Representative of the Genus Deinococcus.</title>
        <authorList>
            <person name="Boren L.S."/>
            <person name="Grosso R.A."/>
            <person name="Hugenberg-Cox A.N."/>
            <person name="Hill J.T.E."/>
            <person name="Albert C.M."/>
            <person name="Tuohy J.M."/>
        </authorList>
    </citation>
    <scope>NUCLEOTIDE SEQUENCE</scope>
    <source>
        <strain evidence="2">KR-87</strain>
        <plasmid evidence="2">pDson05</plasmid>
    </source>
</reference>
<proteinExistence type="predicted"/>
<sequence length="296" mass="31716">MTSRKLFALLPALLVCTAAGTSVSDAKATLGGVIDSAKPVKIGATTYLLVTQRPYAGGEQQVVVLKPFAGKYTILWKSPPMFGDGLLGADITDLNRDGTPEVYVASEEAGNASGVDTYALTDLATNTKYTVEVDFSQDGSPGTIFPGKSLDAPSAARYRDYLEARVATNAHLKDTRNAFSKASDAWYDRYGSFLNKDVVGPMVVSPITASYGSELCSNLSGSVMSKTSLDGIEYRSIFKFGVMSFNPKTRKCAVLLATPGDSPDRLSIVKGEVYIPLGYTGSTAVWNPKKQTLRWK</sequence>
<keyword evidence="1" id="KW-0732">Signal</keyword>
<keyword evidence="2" id="KW-0614">Plasmid</keyword>
<protein>
    <recommendedName>
        <fullName evidence="3">FG-GAP repeat protein</fullName>
    </recommendedName>
</protein>
<dbReference type="KEGG" id="dsc:ABOD76_22260"/>
<dbReference type="EMBL" id="CP158301">
    <property type="protein sequence ID" value="XBV87574.1"/>
    <property type="molecule type" value="Genomic_DNA"/>
</dbReference>
<feature type="signal peptide" evidence="1">
    <location>
        <begin position="1"/>
        <end position="21"/>
    </location>
</feature>
<evidence type="ECO:0000256" key="1">
    <source>
        <dbReference type="SAM" id="SignalP"/>
    </source>
</evidence>
<dbReference type="RefSeq" id="WP_350245723.1">
    <property type="nucleotide sequence ID" value="NZ_CP158301.1"/>
</dbReference>
<accession>A0AAU7UH10</accession>
<evidence type="ECO:0000313" key="2">
    <source>
        <dbReference type="EMBL" id="XBV87574.1"/>
    </source>
</evidence>
<dbReference type="AlphaFoldDB" id="A0AAU7UH10"/>
<name>A0AAU7UH10_9DEIO</name>